<dbReference type="EMBL" id="JABFUD020000003">
    <property type="protein sequence ID" value="KAI5081752.1"/>
    <property type="molecule type" value="Genomic_DNA"/>
</dbReference>
<keyword evidence="12" id="KW-1185">Reference proteome</keyword>
<dbReference type="GO" id="GO:0043295">
    <property type="term" value="F:glutathione binding"/>
    <property type="evidence" value="ECO:0007669"/>
    <property type="project" value="TreeGrafter"/>
</dbReference>
<dbReference type="PANTHER" id="PTHR11130:SF0">
    <property type="entry name" value="GLUTATHIONE SYNTHETASE"/>
    <property type="match status" value="1"/>
</dbReference>
<name>A0A9D4V8Z5_ADICA</name>
<evidence type="ECO:0000256" key="2">
    <source>
        <dbReference type="ARBA" id="ARBA00004965"/>
    </source>
</evidence>
<dbReference type="InterPro" id="IPR005615">
    <property type="entry name" value="Glutathione_synthase"/>
</dbReference>
<dbReference type="GO" id="GO:0004363">
    <property type="term" value="F:glutathione synthase activity"/>
    <property type="evidence" value="ECO:0007669"/>
    <property type="project" value="UniProtKB-EC"/>
</dbReference>
<evidence type="ECO:0000256" key="5">
    <source>
        <dbReference type="ARBA" id="ARBA00022598"/>
    </source>
</evidence>
<evidence type="ECO:0000256" key="3">
    <source>
        <dbReference type="ARBA" id="ARBA00010385"/>
    </source>
</evidence>
<evidence type="ECO:0000256" key="9">
    <source>
        <dbReference type="ARBA" id="ARBA00022840"/>
    </source>
</evidence>
<accession>A0A9D4V8Z5</accession>
<dbReference type="EC" id="6.3.2.3" evidence="4"/>
<evidence type="ECO:0000256" key="6">
    <source>
        <dbReference type="ARBA" id="ARBA00022684"/>
    </source>
</evidence>
<keyword evidence="10" id="KW-0460">Magnesium</keyword>
<proteinExistence type="inferred from homology"/>
<sequence length="244" mass="27449">MIRRTLAEVHKEGELHEDDTLVIGKHTVAVVYYRAGYDPKDYPSEDEWSARILMERSNAVKCPSITYHLAGTKKIQQQLTKPGVLERFVENVDDASFIRKCFAGLWGFDENRDMEKIKEAIANPDAFVLKPQREGGGNNLFGENIRKKLLELMKGGTTDSFAAYILMQRIFPPIHTTYFVRNGELIPQKAISELGIFGSFVRNRGKVVLNEQTGYLLRTKASDTNEGGVAAGFAVLDSVYLVEE</sequence>
<evidence type="ECO:0000256" key="1">
    <source>
        <dbReference type="ARBA" id="ARBA00001946"/>
    </source>
</evidence>
<dbReference type="Pfam" id="PF03917">
    <property type="entry name" value="GSH_synth_ATP"/>
    <property type="match status" value="1"/>
</dbReference>
<keyword evidence="6" id="KW-0317">Glutathione biosynthesis</keyword>
<dbReference type="GO" id="GO:0005829">
    <property type="term" value="C:cytosol"/>
    <property type="evidence" value="ECO:0007669"/>
    <property type="project" value="TreeGrafter"/>
</dbReference>
<evidence type="ECO:0000256" key="8">
    <source>
        <dbReference type="ARBA" id="ARBA00022741"/>
    </source>
</evidence>
<dbReference type="InterPro" id="IPR037013">
    <property type="entry name" value="GSH-S_sub-bd_sf"/>
</dbReference>
<dbReference type="Proteomes" id="UP000886520">
    <property type="component" value="Chromosome 2"/>
</dbReference>
<evidence type="ECO:0000256" key="7">
    <source>
        <dbReference type="ARBA" id="ARBA00022723"/>
    </source>
</evidence>
<reference evidence="11" key="1">
    <citation type="submission" date="2021-01" db="EMBL/GenBank/DDBJ databases">
        <title>Adiantum capillus-veneris genome.</title>
        <authorList>
            <person name="Fang Y."/>
            <person name="Liao Q."/>
        </authorList>
    </citation>
    <scope>NUCLEOTIDE SEQUENCE</scope>
    <source>
        <strain evidence="11">H3</strain>
        <tissue evidence="11">Leaf</tissue>
    </source>
</reference>
<evidence type="ECO:0000256" key="4">
    <source>
        <dbReference type="ARBA" id="ARBA00012214"/>
    </source>
</evidence>
<dbReference type="GO" id="GO:0005524">
    <property type="term" value="F:ATP binding"/>
    <property type="evidence" value="ECO:0007669"/>
    <property type="project" value="UniProtKB-KW"/>
</dbReference>
<dbReference type="InterPro" id="IPR014709">
    <property type="entry name" value="Glutathione_synthase_C_euk"/>
</dbReference>
<comment type="caution">
    <text evidence="11">The sequence shown here is derived from an EMBL/GenBank/DDBJ whole genome shotgun (WGS) entry which is preliminary data.</text>
</comment>
<dbReference type="Gene3D" id="3.30.1490.50">
    <property type="match status" value="1"/>
</dbReference>
<dbReference type="SUPFAM" id="SSF56059">
    <property type="entry name" value="Glutathione synthetase ATP-binding domain-like"/>
    <property type="match status" value="1"/>
</dbReference>
<dbReference type="InterPro" id="IPR014042">
    <property type="entry name" value="Glutathione_synthase_a-hlx"/>
</dbReference>
<evidence type="ECO:0000256" key="10">
    <source>
        <dbReference type="ARBA" id="ARBA00022842"/>
    </source>
</evidence>
<dbReference type="GO" id="GO:0046872">
    <property type="term" value="F:metal ion binding"/>
    <property type="evidence" value="ECO:0007669"/>
    <property type="project" value="UniProtKB-KW"/>
</dbReference>
<keyword evidence="9" id="KW-0067">ATP-binding</keyword>
<organism evidence="11 12">
    <name type="scientific">Adiantum capillus-veneris</name>
    <name type="common">Maidenhair fern</name>
    <dbReference type="NCBI Taxonomy" id="13818"/>
    <lineage>
        <taxon>Eukaryota</taxon>
        <taxon>Viridiplantae</taxon>
        <taxon>Streptophyta</taxon>
        <taxon>Embryophyta</taxon>
        <taxon>Tracheophyta</taxon>
        <taxon>Polypodiopsida</taxon>
        <taxon>Polypodiidae</taxon>
        <taxon>Polypodiales</taxon>
        <taxon>Pteridineae</taxon>
        <taxon>Pteridaceae</taxon>
        <taxon>Vittarioideae</taxon>
        <taxon>Adiantum</taxon>
    </lineage>
</organism>
<evidence type="ECO:0000313" key="11">
    <source>
        <dbReference type="EMBL" id="KAI5081752.1"/>
    </source>
</evidence>
<comment type="similarity">
    <text evidence="3">Belongs to the eukaryotic GSH synthase family.</text>
</comment>
<dbReference type="Gene3D" id="1.10.1080.10">
    <property type="entry name" value="Glutathione Synthetase, Chain A, domain 3"/>
    <property type="match status" value="1"/>
</dbReference>
<dbReference type="Gene3D" id="3.40.50.1760">
    <property type="entry name" value="Glutathione synthase, substrate-binding domain superfamily, eukaryotic"/>
    <property type="match status" value="1"/>
</dbReference>
<comment type="cofactor">
    <cofactor evidence="1">
        <name>Mg(2+)</name>
        <dbReference type="ChEBI" id="CHEBI:18420"/>
    </cofactor>
</comment>
<keyword evidence="8" id="KW-0547">Nucleotide-binding</keyword>
<comment type="pathway">
    <text evidence="2">Sulfur metabolism; glutathione biosynthesis; glutathione from L-cysteine and L-glutamate: step 2/2.</text>
</comment>
<gene>
    <name evidence="11" type="ORF">GOP47_0001495</name>
</gene>
<dbReference type="OrthoDB" id="2020073at2759"/>
<protein>
    <recommendedName>
        <fullName evidence="4">glutathione synthase</fullName>
        <ecNumber evidence="4">6.3.2.3</ecNumber>
    </recommendedName>
</protein>
<dbReference type="Gene3D" id="3.30.470.20">
    <property type="entry name" value="ATP-grasp fold, B domain"/>
    <property type="match status" value="1"/>
</dbReference>
<keyword evidence="7" id="KW-0479">Metal-binding</keyword>
<dbReference type="AlphaFoldDB" id="A0A9D4V8Z5"/>
<evidence type="ECO:0000313" key="12">
    <source>
        <dbReference type="Proteomes" id="UP000886520"/>
    </source>
</evidence>
<keyword evidence="5" id="KW-0436">Ligase</keyword>
<dbReference type="FunFam" id="3.30.1490.50:FF:000002">
    <property type="entry name" value="Glutathione synthetase"/>
    <property type="match status" value="1"/>
</dbReference>
<dbReference type="PANTHER" id="PTHR11130">
    <property type="entry name" value="GLUTATHIONE SYNTHETASE"/>
    <property type="match status" value="1"/>
</dbReference>